<comment type="caution">
    <text evidence="1">The sequence shown here is derived from an EMBL/GenBank/DDBJ whole genome shotgun (WGS) entry which is preliminary data.</text>
</comment>
<dbReference type="RefSeq" id="WP_266068487.1">
    <property type="nucleotide sequence ID" value="NZ_JAPJDA010000004.1"/>
</dbReference>
<keyword evidence="2" id="KW-1185">Reference proteome</keyword>
<dbReference type="EMBL" id="JAPJDA010000004">
    <property type="protein sequence ID" value="MCX2837277.1"/>
    <property type="molecule type" value="Genomic_DNA"/>
</dbReference>
<proteinExistence type="predicted"/>
<dbReference type="InterPro" id="IPR025515">
    <property type="entry name" value="DUF4403"/>
</dbReference>
<evidence type="ECO:0000313" key="1">
    <source>
        <dbReference type="EMBL" id="MCX2837277.1"/>
    </source>
</evidence>
<dbReference type="Pfam" id="PF14356">
    <property type="entry name" value="DUF4403"/>
    <property type="match status" value="1"/>
</dbReference>
<dbReference type="AlphaFoldDB" id="A0A9X3I0U3"/>
<organism evidence="1 2">
    <name type="scientific">Salinimicrobium profundisediminis</name>
    <dbReference type="NCBI Taxonomy" id="2994553"/>
    <lineage>
        <taxon>Bacteria</taxon>
        <taxon>Pseudomonadati</taxon>
        <taxon>Bacteroidota</taxon>
        <taxon>Flavobacteriia</taxon>
        <taxon>Flavobacteriales</taxon>
        <taxon>Flavobacteriaceae</taxon>
        <taxon>Salinimicrobium</taxon>
    </lineage>
</organism>
<gene>
    <name evidence="1" type="ORF">OQ279_03860</name>
</gene>
<evidence type="ECO:0000313" key="2">
    <source>
        <dbReference type="Proteomes" id="UP001148482"/>
    </source>
</evidence>
<protein>
    <submittedName>
        <fullName evidence="1">DUF4403 family protein</fullName>
    </submittedName>
</protein>
<sequence>MEENIPDNKYNVVLRLPVRIDYQVLENYLQKKLQGKILSKGKADGETSDHARIRNINLRKSHLEDFDLAVHVQLSLLTTLFKNKEITAVAHLSIQFREAEQEVLISHFKVEGENDGWFVNRLVEALINTFLYSKIKSKMKFDIRPVVKVQLEKINNKLADSLELTDGINVTGKINEFRIQEIIAGQRKLLVSVSILGSNVLNVENIDF</sequence>
<name>A0A9X3I0U3_9FLAO</name>
<accession>A0A9X3I0U3</accession>
<reference evidence="1" key="1">
    <citation type="submission" date="2022-11" db="EMBL/GenBank/DDBJ databases">
        <title>Salinimicrobium profundisediminis sp. nov., isolated from deep-sea sediment of the Mariana Trench.</title>
        <authorList>
            <person name="Fu H."/>
        </authorList>
    </citation>
    <scope>NUCLEOTIDE SEQUENCE</scope>
    <source>
        <strain evidence="1">MT39</strain>
    </source>
</reference>
<dbReference type="Proteomes" id="UP001148482">
    <property type="component" value="Unassembled WGS sequence"/>
</dbReference>